<dbReference type="EMBL" id="CCSE01000001">
    <property type="protein sequence ID" value="CEA02177.1"/>
    <property type="molecule type" value="Genomic_DNA"/>
</dbReference>
<dbReference type="Pfam" id="PF07681">
    <property type="entry name" value="DoxX"/>
    <property type="match status" value="1"/>
</dbReference>
<dbReference type="RefSeq" id="WP_035810138.1">
    <property type="nucleotide sequence ID" value="NZ_CCSE01000001.1"/>
</dbReference>
<dbReference type="PANTHER" id="PTHR33452">
    <property type="entry name" value="OXIDOREDUCTASE CATD-RELATED"/>
    <property type="match status" value="1"/>
</dbReference>
<evidence type="ECO:0000256" key="7">
    <source>
        <dbReference type="SAM" id="Phobius"/>
    </source>
</evidence>
<keyword evidence="5 7" id="KW-1133">Transmembrane helix</keyword>
<sequence length="133" mass="13838">MKQEVGKVILRVVLGLTFLLHGLVKFQGGLSNTAAWFDMIGLPGFLAYIVAVVEVIGGIALILGLGTKIVSVLMAILLVGAIFTAKLQGGFLGDGAGAGYELDLALFAMAVYLILADTSKFSLDAKFSSAESN</sequence>
<dbReference type="InterPro" id="IPR032808">
    <property type="entry name" value="DoxX"/>
</dbReference>
<feature type="transmembrane region" description="Helical" evidence="7">
    <location>
        <begin position="98"/>
        <end position="116"/>
    </location>
</feature>
<evidence type="ECO:0000313" key="9">
    <source>
        <dbReference type="Proteomes" id="UP000044136"/>
    </source>
</evidence>
<evidence type="ECO:0000256" key="1">
    <source>
        <dbReference type="ARBA" id="ARBA00004651"/>
    </source>
</evidence>
<feature type="transmembrane region" description="Helical" evidence="7">
    <location>
        <begin position="45"/>
        <end position="65"/>
    </location>
</feature>
<evidence type="ECO:0000256" key="6">
    <source>
        <dbReference type="ARBA" id="ARBA00023136"/>
    </source>
</evidence>
<evidence type="ECO:0000256" key="2">
    <source>
        <dbReference type="ARBA" id="ARBA00006679"/>
    </source>
</evidence>
<dbReference type="HOGENOM" id="CLU_058421_3_2_9"/>
<proteinExistence type="inferred from homology"/>
<keyword evidence="9" id="KW-1185">Reference proteome</keyword>
<comment type="subcellular location">
    <subcellularLocation>
        <location evidence="1">Cell membrane</location>
        <topology evidence="1">Multi-pass membrane protein</topology>
    </subcellularLocation>
</comment>
<feature type="transmembrane region" description="Helical" evidence="7">
    <location>
        <begin position="12"/>
        <end position="30"/>
    </location>
</feature>
<dbReference type="Proteomes" id="UP000044136">
    <property type="component" value="Unassembled WGS sequence"/>
</dbReference>
<keyword evidence="3" id="KW-1003">Cell membrane</keyword>
<accession>A0A078M9Y5</accession>
<dbReference type="OrthoDB" id="886570at2"/>
<comment type="similarity">
    <text evidence="2">Belongs to the DoxX family.</text>
</comment>
<dbReference type="PANTHER" id="PTHR33452:SF1">
    <property type="entry name" value="INNER MEMBRANE PROTEIN YPHA-RELATED"/>
    <property type="match status" value="1"/>
</dbReference>
<keyword evidence="4 7" id="KW-0812">Transmembrane</keyword>
<evidence type="ECO:0000256" key="4">
    <source>
        <dbReference type="ARBA" id="ARBA00022692"/>
    </source>
</evidence>
<reference evidence="8 9" key="1">
    <citation type="submission" date="2014-07" db="EMBL/GenBank/DDBJ databases">
        <authorList>
            <person name="Urmite Genomes Urmite Genomes"/>
        </authorList>
    </citation>
    <scope>NUCLEOTIDE SEQUENCE [LARGE SCALE GENOMIC DNA]</scope>
    <source>
        <strain evidence="8 9">13MG44_air</strain>
    </source>
</reference>
<organism evidence="8 9">
    <name type="scientific">Jeotgalicoccus saudimassiliensis</name>
    <dbReference type="NCBI Taxonomy" id="1461582"/>
    <lineage>
        <taxon>Bacteria</taxon>
        <taxon>Bacillati</taxon>
        <taxon>Bacillota</taxon>
        <taxon>Bacilli</taxon>
        <taxon>Bacillales</taxon>
        <taxon>Staphylococcaceae</taxon>
        <taxon>Jeotgalicoccus</taxon>
    </lineage>
</organism>
<evidence type="ECO:0000256" key="5">
    <source>
        <dbReference type="ARBA" id="ARBA00022989"/>
    </source>
</evidence>
<dbReference type="InterPro" id="IPR051907">
    <property type="entry name" value="DoxX-like_oxidoreductase"/>
</dbReference>
<dbReference type="AlphaFoldDB" id="A0A078M9Y5"/>
<name>A0A078M9Y5_9STAP</name>
<feature type="transmembrane region" description="Helical" evidence="7">
    <location>
        <begin position="72"/>
        <end position="92"/>
    </location>
</feature>
<dbReference type="eggNOG" id="COG2259">
    <property type="taxonomic scope" value="Bacteria"/>
</dbReference>
<keyword evidence="6 7" id="KW-0472">Membrane</keyword>
<evidence type="ECO:0000256" key="3">
    <source>
        <dbReference type="ARBA" id="ARBA00022475"/>
    </source>
</evidence>
<dbReference type="STRING" id="1461582.BN1048_01625"/>
<gene>
    <name evidence="8" type="primary">catD</name>
    <name evidence="8" type="ORF">BN1048_01625</name>
</gene>
<dbReference type="GO" id="GO:0005886">
    <property type="term" value="C:plasma membrane"/>
    <property type="evidence" value="ECO:0007669"/>
    <property type="project" value="UniProtKB-SubCell"/>
</dbReference>
<protein>
    <submittedName>
        <fullName evidence="8">Putative oxidoreductase CatD</fullName>
    </submittedName>
</protein>
<evidence type="ECO:0000313" key="8">
    <source>
        <dbReference type="EMBL" id="CEA02177.1"/>
    </source>
</evidence>